<evidence type="ECO:0000313" key="2">
    <source>
        <dbReference type="EMBL" id="SDB91399.1"/>
    </source>
</evidence>
<evidence type="ECO:0000256" key="1">
    <source>
        <dbReference type="SAM" id="Phobius"/>
    </source>
</evidence>
<dbReference type="AlphaFoldDB" id="A0A1G6HAS5"/>
<name>A0A1G6HAS5_9GAMM</name>
<keyword evidence="3" id="KW-1185">Reference proteome</keyword>
<organism evidence="2 3">
    <name type="scientific">Acinetobacter marinus</name>
    <dbReference type="NCBI Taxonomy" id="281375"/>
    <lineage>
        <taxon>Bacteria</taxon>
        <taxon>Pseudomonadati</taxon>
        <taxon>Pseudomonadota</taxon>
        <taxon>Gammaproteobacteria</taxon>
        <taxon>Moraxellales</taxon>
        <taxon>Moraxellaceae</taxon>
        <taxon>Acinetobacter</taxon>
    </lineage>
</organism>
<proteinExistence type="predicted"/>
<keyword evidence="1" id="KW-1133">Transmembrane helix</keyword>
<dbReference type="Proteomes" id="UP000242317">
    <property type="component" value="Unassembled WGS sequence"/>
</dbReference>
<accession>A0A1G6HAS5</accession>
<keyword evidence="1" id="KW-0472">Membrane</keyword>
<sequence length="36" mass="4338">MDLDKYAQIYYWIGYLDCLTSMVFALLVTYVVFIEH</sequence>
<feature type="transmembrane region" description="Helical" evidence="1">
    <location>
        <begin position="12"/>
        <end position="33"/>
    </location>
</feature>
<keyword evidence="1" id="KW-0812">Transmembrane</keyword>
<protein>
    <submittedName>
        <fullName evidence="2">Uncharacterized protein</fullName>
    </submittedName>
</protein>
<dbReference type="EMBL" id="FMYK01000002">
    <property type="protein sequence ID" value="SDB91399.1"/>
    <property type="molecule type" value="Genomic_DNA"/>
</dbReference>
<reference evidence="3" key="1">
    <citation type="submission" date="2016-09" db="EMBL/GenBank/DDBJ databases">
        <authorList>
            <person name="Varghese N."/>
            <person name="Submissions S."/>
        </authorList>
    </citation>
    <scope>NUCLEOTIDE SEQUENCE [LARGE SCALE GENOMIC DNA]</scope>
    <source>
        <strain evidence="3">ANC 3699</strain>
    </source>
</reference>
<evidence type="ECO:0000313" key="3">
    <source>
        <dbReference type="Proteomes" id="UP000242317"/>
    </source>
</evidence>
<gene>
    <name evidence="2" type="ORF">SAMN05421749_10242</name>
</gene>